<dbReference type="Pfam" id="PF19493">
    <property type="entry name" value="Trypco1"/>
    <property type="match status" value="1"/>
</dbReference>
<gene>
    <name evidence="2" type="ORF">SAMN02787144_100273</name>
</gene>
<feature type="domain" description="Trypsin-co-occurring" evidence="1">
    <location>
        <begin position="43"/>
        <end position="123"/>
    </location>
</feature>
<evidence type="ECO:0000313" key="2">
    <source>
        <dbReference type="EMBL" id="SFX27263.1"/>
    </source>
</evidence>
<dbReference type="RefSeq" id="WP_072483774.1">
    <property type="nucleotide sequence ID" value="NZ_CP108276.1"/>
</dbReference>
<dbReference type="AlphaFoldDB" id="A0A1K1VQF6"/>
<dbReference type="InterPro" id="IPR045794">
    <property type="entry name" value="Trypco1"/>
</dbReference>
<name>A0A1K1VQF6_STRAR</name>
<protein>
    <recommendedName>
        <fullName evidence="1">Trypsin-co-occurring domain-containing protein</fullName>
    </recommendedName>
</protein>
<dbReference type="EMBL" id="FPJO01000002">
    <property type="protein sequence ID" value="SFX27263.1"/>
    <property type="molecule type" value="Genomic_DNA"/>
</dbReference>
<evidence type="ECO:0000313" key="3">
    <source>
        <dbReference type="Proteomes" id="UP000181909"/>
    </source>
</evidence>
<dbReference type="NCBIfam" id="NF041216">
    <property type="entry name" value="CU044_2847_fam"/>
    <property type="match status" value="1"/>
</dbReference>
<accession>A0A1K1VQF6</accession>
<reference evidence="2 3" key="1">
    <citation type="submission" date="2016-11" db="EMBL/GenBank/DDBJ databases">
        <authorList>
            <person name="Jaros S."/>
            <person name="Januszkiewicz K."/>
            <person name="Wedrychowicz H."/>
        </authorList>
    </citation>
    <scope>NUCLEOTIDE SEQUENCE [LARGE SCALE GENOMIC DNA]</scope>
    <source>
        <strain evidence="2 3">OK807</strain>
    </source>
</reference>
<sequence length="137" mass="14026">MTVIVGSATPGEGDPIPVVVDAEAFATEPAPTGDAESFYNSGDTRGGADAARRVLTGAGDLYGDGLDLARRCAAQAMRRLGDLGEGMRPDEIELQVGITFEAGMAAVVKAGAEAQIQVTFRWQPGNEGQATATATPS</sequence>
<dbReference type="Proteomes" id="UP000181909">
    <property type="component" value="Unassembled WGS sequence"/>
</dbReference>
<organism evidence="2 3">
    <name type="scientific">Streptomyces atratus</name>
    <dbReference type="NCBI Taxonomy" id="1893"/>
    <lineage>
        <taxon>Bacteria</taxon>
        <taxon>Bacillati</taxon>
        <taxon>Actinomycetota</taxon>
        <taxon>Actinomycetes</taxon>
        <taxon>Kitasatosporales</taxon>
        <taxon>Streptomycetaceae</taxon>
        <taxon>Streptomyces</taxon>
    </lineage>
</organism>
<dbReference type="STRING" id="1893.SAMN02787144_100273"/>
<evidence type="ECO:0000259" key="1">
    <source>
        <dbReference type="Pfam" id="PF19493"/>
    </source>
</evidence>
<proteinExistence type="predicted"/>
<dbReference type="OrthoDB" id="4231149at2"/>